<dbReference type="InterPro" id="IPR011010">
    <property type="entry name" value="DNA_brk_join_enz"/>
</dbReference>
<dbReference type="PATRIC" id="fig|86662.25.peg.2505"/>
<dbReference type="GO" id="GO:0015074">
    <property type="term" value="P:DNA integration"/>
    <property type="evidence" value="ECO:0007669"/>
    <property type="project" value="InterPro"/>
</dbReference>
<comment type="caution">
    <text evidence="2">The sequence shown here is derived from an EMBL/GenBank/DDBJ whole genome shotgun (WGS) entry which is preliminary data.</text>
</comment>
<evidence type="ECO:0008006" key="4">
    <source>
        <dbReference type="Google" id="ProtNLM"/>
    </source>
</evidence>
<evidence type="ECO:0000256" key="1">
    <source>
        <dbReference type="ARBA" id="ARBA00023172"/>
    </source>
</evidence>
<dbReference type="SUPFAM" id="SSF56349">
    <property type="entry name" value="DNA breaking-rejoining enzymes"/>
    <property type="match status" value="1"/>
</dbReference>
<dbReference type="Gene3D" id="1.10.443.10">
    <property type="entry name" value="Intergrase catalytic core"/>
    <property type="match status" value="1"/>
</dbReference>
<gene>
    <name evidence="2" type="ORF">BWGOE8_24810</name>
</gene>
<dbReference type="GO" id="GO:0006310">
    <property type="term" value="P:DNA recombination"/>
    <property type="evidence" value="ECO:0007669"/>
    <property type="project" value="UniProtKB-KW"/>
</dbReference>
<dbReference type="InterPro" id="IPR013762">
    <property type="entry name" value="Integrase-like_cat_sf"/>
</dbReference>
<evidence type="ECO:0000313" key="2">
    <source>
        <dbReference type="EMBL" id="OFD79440.1"/>
    </source>
</evidence>
<reference evidence="2 3" key="1">
    <citation type="submission" date="2016-05" db="EMBL/GenBank/DDBJ databases">
        <title>Bacillus thuringiensis and Bacillus weihenstephanensis as novel biocontrol agents of wilt causing Verticillium species.</title>
        <authorList>
            <person name="Hollensteiner J."/>
            <person name="Wemheuer F."/>
            <person name="Harting R."/>
            <person name="Kolarzyk A."/>
            <person name="Diaz-Valerio S."/>
            <person name="Poehlein A."/>
            <person name="Brzuszkiewicz E."/>
            <person name="Nesemann K."/>
            <person name="Braus-Stromeyer S."/>
            <person name="Braus G."/>
            <person name="Daniel R."/>
            <person name="Liesegang H."/>
        </authorList>
    </citation>
    <scope>NUCLEOTIDE SEQUENCE [LARGE SCALE GENOMIC DNA]</scope>
    <source>
        <strain evidence="2 3">GOE8</strain>
    </source>
</reference>
<evidence type="ECO:0000313" key="3">
    <source>
        <dbReference type="Proteomes" id="UP000175706"/>
    </source>
</evidence>
<sequence>MNKKPHLIDVQPIRTKEQIEDMKWALKHHCSERDYILFLIGINTGLRVSDLLQIEIQTILKLKRK</sequence>
<dbReference type="EMBL" id="LXLT01000027">
    <property type="protein sequence ID" value="OFD79440.1"/>
    <property type="molecule type" value="Genomic_DNA"/>
</dbReference>
<dbReference type="GO" id="GO:0003677">
    <property type="term" value="F:DNA binding"/>
    <property type="evidence" value="ECO:0007669"/>
    <property type="project" value="InterPro"/>
</dbReference>
<organism evidence="2 3">
    <name type="scientific">Bacillus mycoides</name>
    <dbReference type="NCBI Taxonomy" id="1405"/>
    <lineage>
        <taxon>Bacteria</taxon>
        <taxon>Bacillati</taxon>
        <taxon>Bacillota</taxon>
        <taxon>Bacilli</taxon>
        <taxon>Bacillales</taxon>
        <taxon>Bacillaceae</taxon>
        <taxon>Bacillus</taxon>
        <taxon>Bacillus cereus group</taxon>
    </lineage>
</organism>
<protein>
    <recommendedName>
        <fullName evidence="4">Integrase</fullName>
    </recommendedName>
</protein>
<proteinExistence type="predicted"/>
<dbReference type="AlphaFoldDB" id="A0A1E8B7M3"/>
<accession>A0A1E8B7M3</accession>
<keyword evidence="1" id="KW-0233">DNA recombination</keyword>
<name>A0A1E8B7M3_BACMY</name>
<dbReference type="Proteomes" id="UP000175706">
    <property type="component" value="Unassembled WGS sequence"/>
</dbReference>